<accession>A0A7W4UX92</accession>
<feature type="compositionally biased region" description="Basic and acidic residues" evidence="1">
    <location>
        <begin position="175"/>
        <end position="185"/>
    </location>
</feature>
<feature type="region of interest" description="Disordered" evidence="1">
    <location>
        <begin position="1"/>
        <end position="36"/>
    </location>
</feature>
<feature type="compositionally biased region" description="Polar residues" evidence="1">
    <location>
        <begin position="1"/>
        <end position="17"/>
    </location>
</feature>
<dbReference type="AlphaFoldDB" id="A0A7W4UX92"/>
<dbReference type="EMBL" id="JACHVP010000003">
    <property type="protein sequence ID" value="MBB2967975.1"/>
    <property type="molecule type" value="Genomic_DNA"/>
</dbReference>
<name>A0A7W4UX92_LEIAQ</name>
<organism evidence="2 3">
    <name type="scientific">Leifsonia aquatica</name>
    <name type="common">Corynebacterium aquaticum</name>
    <dbReference type="NCBI Taxonomy" id="144185"/>
    <lineage>
        <taxon>Bacteria</taxon>
        <taxon>Bacillati</taxon>
        <taxon>Actinomycetota</taxon>
        <taxon>Actinomycetes</taxon>
        <taxon>Micrococcales</taxon>
        <taxon>Microbacteriaceae</taxon>
        <taxon>Leifsonia</taxon>
    </lineage>
</organism>
<gene>
    <name evidence="2" type="ORF">FHX33_002745</name>
</gene>
<sequence>MSDTTTPYGGPGDQQSKADLARDQAAHVADTATDEGQHVVEVAKQEAGDVVDEAKSQARDLYQQAQSELRDQAAVQQERVASGLRAISDELSQMAEASESRGVASELVQQAAERAGGVASWIGQRDPGSLLGEVKAYARRNPGTFIAAAAVAGVLAGRLTRSLTSGPPKAGAGTSDDRTEQRDQESTTPRTPKRPPTATIIPADAVEAGYDPNAGEQS</sequence>
<proteinExistence type="predicted"/>
<evidence type="ECO:0000256" key="1">
    <source>
        <dbReference type="SAM" id="MobiDB-lite"/>
    </source>
</evidence>
<feature type="region of interest" description="Disordered" evidence="1">
    <location>
        <begin position="160"/>
        <end position="218"/>
    </location>
</feature>
<dbReference type="RefSeq" id="WP_021765414.1">
    <property type="nucleotide sequence ID" value="NZ_JACHVP010000003.1"/>
</dbReference>
<evidence type="ECO:0000313" key="3">
    <source>
        <dbReference type="Proteomes" id="UP000538196"/>
    </source>
</evidence>
<evidence type="ECO:0000313" key="2">
    <source>
        <dbReference type="EMBL" id="MBB2967975.1"/>
    </source>
</evidence>
<dbReference type="Proteomes" id="UP000538196">
    <property type="component" value="Unassembled WGS sequence"/>
</dbReference>
<protein>
    <submittedName>
        <fullName evidence="2">ElaB/YqjD/DUF883 family membrane-anchored ribosome-binding protein</fullName>
    </submittedName>
</protein>
<keyword evidence="3" id="KW-1185">Reference proteome</keyword>
<reference evidence="2 3" key="1">
    <citation type="submission" date="2020-08" db="EMBL/GenBank/DDBJ databases">
        <title>Sequencing the genomes of 1000 actinobacteria strains.</title>
        <authorList>
            <person name="Klenk H.-P."/>
        </authorList>
    </citation>
    <scope>NUCLEOTIDE SEQUENCE [LARGE SCALE GENOMIC DNA]</scope>
    <source>
        <strain evidence="2 3">DSM 20146</strain>
    </source>
</reference>
<comment type="caution">
    <text evidence="2">The sequence shown here is derived from an EMBL/GenBank/DDBJ whole genome shotgun (WGS) entry which is preliminary data.</text>
</comment>